<reference evidence="9" key="1">
    <citation type="submission" date="2020-04" db="EMBL/GenBank/DDBJ databases">
        <title>Draft genome resource of the tomato pathogen Pseudocercospora fuligena.</title>
        <authorList>
            <person name="Zaccaron A."/>
        </authorList>
    </citation>
    <scope>NUCLEOTIDE SEQUENCE</scope>
    <source>
        <strain evidence="9">PF001</strain>
    </source>
</reference>
<keyword evidence="4 7" id="KW-0804">Transcription</keyword>
<comment type="similarity">
    <text evidence="7">Belongs to the MATALPHA1 family.</text>
</comment>
<feature type="domain" description="Alpha box" evidence="8">
    <location>
        <begin position="1"/>
        <end position="47"/>
    </location>
</feature>
<organism evidence="9 10">
    <name type="scientific">Pseudocercospora fuligena</name>
    <dbReference type="NCBI Taxonomy" id="685502"/>
    <lineage>
        <taxon>Eukaryota</taxon>
        <taxon>Fungi</taxon>
        <taxon>Dikarya</taxon>
        <taxon>Ascomycota</taxon>
        <taxon>Pezizomycotina</taxon>
        <taxon>Dothideomycetes</taxon>
        <taxon>Dothideomycetidae</taxon>
        <taxon>Mycosphaerellales</taxon>
        <taxon>Mycosphaerellaceae</taxon>
        <taxon>Pseudocercospora</taxon>
    </lineage>
</organism>
<evidence type="ECO:0000256" key="7">
    <source>
        <dbReference type="RuleBase" id="RU003516"/>
    </source>
</evidence>
<dbReference type="GO" id="GO:0008301">
    <property type="term" value="F:DNA binding, bending"/>
    <property type="evidence" value="ECO:0007669"/>
    <property type="project" value="InterPro"/>
</dbReference>
<evidence type="ECO:0000256" key="3">
    <source>
        <dbReference type="ARBA" id="ARBA00023125"/>
    </source>
</evidence>
<evidence type="ECO:0000313" key="10">
    <source>
        <dbReference type="Proteomes" id="UP000660729"/>
    </source>
</evidence>
<dbReference type="GO" id="GO:0045895">
    <property type="term" value="P:positive regulation of mating-type specific transcription, DNA-templated"/>
    <property type="evidence" value="ECO:0007669"/>
    <property type="project" value="InterPro"/>
</dbReference>
<accession>A0A8H6RNA9</accession>
<comment type="subcellular location">
    <subcellularLocation>
        <location evidence="7">Nucleus</location>
    </subcellularLocation>
</comment>
<evidence type="ECO:0000256" key="5">
    <source>
        <dbReference type="ARBA" id="ARBA00023242"/>
    </source>
</evidence>
<evidence type="ECO:0000256" key="4">
    <source>
        <dbReference type="ARBA" id="ARBA00023163"/>
    </source>
</evidence>
<sequence>MAYREFYNRLLASYTQKSISKCLTILWHAGLFEGRRSILAKAYSIVCGCRETKDAPLDEFFAFCADEVVTQSRNVLQSEQIPVDTFMLPYQDSTSQLTSHEGSALVEISVGAGGDDGLRD</sequence>
<evidence type="ECO:0000256" key="1">
    <source>
        <dbReference type="ARBA" id="ARBA00015083"/>
    </source>
</evidence>
<evidence type="ECO:0000313" key="9">
    <source>
        <dbReference type="EMBL" id="KAF7194156.1"/>
    </source>
</evidence>
<comment type="caution">
    <text evidence="9">The sequence shown here is derived from an EMBL/GenBank/DDBJ whole genome shotgun (WGS) entry which is preliminary data.</text>
</comment>
<dbReference type="AlphaFoldDB" id="A0A8H6RNA9"/>
<keyword evidence="5 7" id="KW-0539">Nucleus</keyword>
<evidence type="ECO:0000259" key="8">
    <source>
        <dbReference type="PROSITE" id="PS51325"/>
    </source>
</evidence>
<gene>
    <name evidence="9" type="ORF">HII31_04512</name>
</gene>
<keyword evidence="2 7" id="KW-0805">Transcription regulation</keyword>
<name>A0A8H6RNA9_9PEZI</name>
<dbReference type="EMBL" id="JABCIY010000064">
    <property type="protein sequence ID" value="KAF7194156.1"/>
    <property type="molecule type" value="Genomic_DNA"/>
</dbReference>
<evidence type="ECO:0000256" key="6">
    <source>
        <dbReference type="ARBA" id="ARBA00035106"/>
    </source>
</evidence>
<proteinExistence type="inferred from homology"/>
<protein>
    <recommendedName>
        <fullName evidence="1">Mating-type protein MAT-1</fullName>
    </recommendedName>
</protein>
<dbReference type="PROSITE" id="PS51325">
    <property type="entry name" value="ALPHA_BOX"/>
    <property type="match status" value="1"/>
</dbReference>
<dbReference type="GO" id="GO:0005634">
    <property type="term" value="C:nucleus"/>
    <property type="evidence" value="ECO:0007669"/>
    <property type="project" value="UniProtKB-SubCell"/>
</dbReference>
<comment type="function">
    <text evidence="6">Mating type proteins are sequence specific DNA-binding proteins that act as master switches in fungal differentiation by controlling gene expression in a cell type-specific fashion. Transcriptional activator that induces the transcription of alpha-specific genes.</text>
</comment>
<evidence type="ECO:0000256" key="2">
    <source>
        <dbReference type="ARBA" id="ARBA00023015"/>
    </source>
</evidence>
<dbReference type="OrthoDB" id="3643217at2759"/>
<keyword evidence="3 7" id="KW-0238">DNA-binding</keyword>
<dbReference type="Proteomes" id="UP000660729">
    <property type="component" value="Unassembled WGS sequence"/>
</dbReference>
<keyword evidence="10" id="KW-1185">Reference proteome</keyword>
<dbReference type="InterPro" id="IPR006856">
    <property type="entry name" value="MATalpha_HMGbox"/>
</dbReference>
<dbReference type="Pfam" id="PF04769">
    <property type="entry name" value="MATalpha_HMGbox"/>
    <property type="match status" value="1"/>
</dbReference>